<evidence type="ECO:0000259" key="1">
    <source>
        <dbReference type="SMART" id="SM00860"/>
    </source>
</evidence>
<accession>A0A1Y1XJI8</accession>
<dbReference type="Pfam" id="PF09346">
    <property type="entry name" value="SMI1_KNR4"/>
    <property type="match status" value="1"/>
</dbReference>
<dbReference type="SMART" id="SM00860">
    <property type="entry name" value="SMI1_KNR4"/>
    <property type="match status" value="1"/>
</dbReference>
<gene>
    <name evidence="2" type="ORF">BCR32DRAFT_265340</name>
</gene>
<dbReference type="SUPFAM" id="SSF160631">
    <property type="entry name" value="SMI1/KNR4-like"/>
    <property type="match status" value="1"/>
</dbReference>
<evidence type="ECO:0000313" key="3">
    <source>
        <dbReference type="Proteomes" id="UP000193944"/>
    </source>
</evidence>
<reference evidence="2 3" key="2">
    <citation type="submission" date="2016-08" db="EMBL/GenBank/DDBJ databases">
        <title>Pervasive Adenine N6-methylation of Active Genes in Fungi.</title>
        <authorList>
            <consortium name="DOE Joint Genome Institute"/>
            <person name="Mondo S.J."/>
            <person name="Dannebaum R.O."/>
            <person name="Kuo R.C."/>
            <person name="Labutti K."/>
            <person name="Haridas S."/>
            <person name="Kuo A."/>
            <person name="Salamov A."/>
            <person name="Ahrendt S.R."/>
            <person name="Lipzen A."/>
            <person name="Sullivan W."/>
            <person name="Andreopoulos W.B."/>
            <person name="Clum A."/>
            <person name="Lindquist E."/>
            <person name="Daum C."/>
            <person name="Ramamoorthy G.K."/>
            <person name="Gryganskyi A."/>
            <person name="Culley D."/>
            <person name="Magnuson J.K."/>
            <person name="James T.Y."/>
            <person name="O'Malley M.A."/>
            <person name="Stajich J.E."/>
            <person name="Spatafora J.W."/>
            <person name="Visel A."/>
            <person name="Grigoriev I.V."/>
        </authorList>
    </citation>
    <scope>NUCLEOTIDE SEQUENCE [LARGE SCALE GENOMIC DNA]</scope>
    <source>
        <strain evidence="2 3">S4</strain>
    </source>
</reference>
<organism evidence="2 3">
    <name type="scientific">Anaeromyces robustus</name>
    <dbReference type="NCBI Taxonomy" id="1754192"/>
    <lineage>
        <taxon>Eukaryota</taxon>
        <taxon>Fungi</taxon>
        <taxon>Fungi incertae sedis</taxon>
        <taxon>Chytridiomycota</taxon>
        <taxon>Chytridiomycota incertae sedis</taxon>
        <taxon>Neocallimastigomycetes</taxon>
        <taxon>Neocallimastigales</taxon>
        <taxon>Neocallimastigaceae</taxon>
        <taxon>Anaeromyces</taxon>
    </lineage>
</organism>
<reference evidence="2 3" key="1">
    <citation type="submission" date="2016-08" db="EMBL/GenBank/DDBJ databases">
        <title>A Parts List for Fungal Cellulosomes Revealed by Comparative Genomics.</title>
        <authorList>
            <consortium name="DOE Joint Genome Institute"/>
            <person name="Haitjema C.H."/>
            <person name="Gilmore S.P."/>
            <person name="Henske J.K."/>
            <person name="Solomon K.V."/>
            <person name="De Groot R."/>
            <person name="Kuo A."/>
            <person name="Mondo S.J."/>
            <person name="Salamov A.A."/>
            <person name="Labutti K."/>
            <person name="Zhao Z."/>
            <person name="Chiniquy J."/>
            <person name="Barry K."/>
            <person name="Brewer H.M."/>
            <person name="Purvine S.O."/>
            <person name="Wright A.T."/>
            <person name="Boxma B."/>
            <person name="Van Alen T."/>
            <person name="Hackstein J.H."/>
            <person name="Baker S.E."/>
            <person name="Grigoriev I.V."/>
            <person name="O'Malley M.A."/>
        </authorList>
    </citation>
    <scope>NUCLEOTIDE SEQUENCE [LARGE SCALE GENOMIC DNA]</scope>
    <source>
        <strain evidence="2 3">S4</strain>
    </source>
</reference>
<dbReference type="OrthoDB" id="2129974at2759"/>
<dbReference type="Proteomes" id="UP000193944">
    <property type="component" value="Unassembled WGS sequence"/>
</dbReference>
<evidence type="ECO:0000313" key="2">
    <source>
        <dbReference type="EMBL" id="ORX85910.1"/>
    </source>
</evidence>
<keyword evidence="3" id="KW-1185">Reference proteome</keyword>
<feature type="domain" description="Knr4/Smi1-like" evidence="1">
    <location>
        <begin position="10"/>
        <end position="148"/>
    </location>
</feature>
<sequence>MLILKESGNKLNEDSFKKIEKKLGIQFPQDYINFMLEHNGGRPIKSLSYSFQEKDPETNKYFDNNSDIYSFNKLEDIPTFYDNLVSSELIPNFYCPIADDSCGNEVLLCLDQSKHHENIFFADHELCDKDEHWVLVKVADSFSHFLNILNEKD</sequence>
<dbReference type="InterPro" id="IPR018958">
    <property type="entry name" value="Knr4/Smi1-like_dom"/>
</dbReference>
<dbReference type="EMBL" id="MCFG01000028">
    <property type="protein sequence ID" value="ORX85910.1"/>
    <property type="molecule type" value="Genomic_DNA"/>
</dbReference>
<protein>
    <recommendedName>
        <fullName evidence="1">Knr4/Smi1-like domain-containing protein</fullName>
    </recommendedName>
</protein>
<name>A0A1Y1XJI8_9FUNG</name>
<dbReference type="InterPro" id="IPR037883">
    <property type="entry name" value="Knr4/Smi1-like_sf"/>
</dbReference>
<proteinExistence type="predicted"/>
<dbReference type="Gene3D" id="3.40.1580.10">
    <property type="entry name" value="SMI1/KNR4-like"/>
    <property type="match status" value="1"/>
</dbReference>
<comment type="caution">
    <text evidence="2">The sequence shown here is derived from an EMBL/GenBank/DDBJ whole genome shotgun (WGS) entry which is preliminary data.</text>
</comment>
<dbReference type="AlphaFoldDB" id="A0A1Y1XJI8"/>